<accession>A0A1B1K0N9</accession>
<reference evidence="4" key="4">
    <citation type="submission" date="2018-02" db="EMBL/GenBank/DDBJ databases">
        <authorList>
            <person name="Cohen D.B."/>
            <person name="Kent A.D."/>
        </authorList>
    </citation>
    <scope>NUCLEOTIDE SEQUENCE</scope>
    <source>
        <strain evidence="4">04-OD7</strain>
    </source>
</reference>
<dbReference type="GeneID" id="69889497"/>
<evidence type="ECO:0000313" key="5">
    <source>
        <dbReference type="EMBL" id="WLF48862.1"/>
    </source>
</evidence>
<evidence type="ECO:0000256" key="1">
    <source>
        <dbReference type="SAM" id="MobiDB-lite"/>
    </source>
</evidence>
<organism evidence="2 6">
    <name type="scientific">Rhodococcus opacus</name>
    <name type="common">Nocardia opaca</name>
    <dbReference type="NCBI Taxonomy" id="37919"/>
    <lineage>
        <taxon>Bacteria</taxon>
        <taxon>Bacillati</taxon>
        <taxon>Actinomycetota</taxon>
        <taxon>Actinomycetes</taxon>
        <taxon>Mycobacteriales</taxon>
        <taxon>Nocardiaceae</taxon>
        <taxon>Rhodococcus</taxon>
    </lineage>
</organism>
<dbReference type="Proteomes" id="UP000186108">
    <property type="component" value="Chromosome"/>
</dbReference>
<dbReference type="InterPro" id="IPR022566">
    <property type="entry name" value="DUF2613"/>
</dbReference>
<evidence type="ECO:0000313" key="7">
    <source>
        <dbReference type="Proteomes" id="UP000239290"/>
    </source>
</evidence>
<reference evidence="7" key="3">
    <citation type="submission" date="2018-02" db="EMBL/GenBank/DDBJ databases">
        <title>Draft genome sequencing of Rhodococcus opacus KU647198.</title>
        <authorList>
            <person name="Zheng B.-X."/>
        </authorList>
    </citation>
    <scope>NUCLEOTIDE SEQUENCE [LARGE SCALE GENOMIC DNA]</scope>
    <source>
        <strain evidence="7">04-OD7</strain>
    </source>
</reference>
<reference evidence="4" key="2">
    <citation type="journal article" date="2018" name="Genome Announc.">
        <title>Draft Genome Sequence of Rhodococcus opacus Strain 04-OD7, Which Can Mobilize Phosphate.</title>
        <authorList>
            <person name="Zheng B.X."/>
            <person name="Zhang H.K."/>
            <person name="Ding K."/>
        </authorList>
    </citation>
    <scope>NUCLEOTIDE SEQUENCE</scope>
    <source>
        <strain evidence="4">04-OD7</strain>
    </source>
</reference>
<name>A0A1B1K0N9_RHOOP</name>
<dbReference type="PATRIC" id="fig|37919.13.peg.1490"/>
<dbReference type="AlphaFoldDB" id="A0A1B1K0N9"/>
<dbReference type="OMA" id="VQQDTRP"/>
<dbReference type="Proteomes" id="UP000239290">
    <property type="component" value="Unassembled WGS sequence"/>
</dbReference>
<sequence>MGKFLVPGVVSAVVGVALGTVATLGITAAAQDNTRPEIDRSGNADSSLLNQVEYGSR</sequence>
<dbReference type="RefSeq" id="WP_005258546.1">
    <property type="nucleotide sequence ID" value="NZ_CAJUXZ010000001.1"/>
</dbReference>
<dbReference type="EMBL" id="CP009111">
    <property type="protein sequence ID" value="ANS26183.1"/>
    <property type="molecule type" value="Genomic_DNA"/>
</dbReference>
<protein>
    <submittedName>
        <fullName evidence="3">DUF2613 domain-containing protein</fullName>
    </submittedName>
    <submittedName>
        <fullName evidence="2">Secreted protein</fullName>
    </submittedName>
</protein>
<dbReference type="EMBL" id="CP130953">
    <property type="protein sequence ID" value="WLF48862.1"/>
    <property type="molecule type" value="Genomic_DNA"/>
</dbReference>
<keyword evidence="8" id="KW-1185">Reference proteome</keyword>
<evidence type="ECO:0000313" key="6">
    <source>
        <dbReference type="Proteomes" id="UP000186108"/>
    </source>
</evidence>
<dbReference type="Proteomes" id="UP001231166">
    <property type="component" value="Chromosome"/>
</dbReference>
<feature type="region of interest" description="Disordered" evidence="1">
    <location>
        <begin position="32"/>
        <end position="57"/>
    </location>
</feature>
<dbReference type="EMBL" id="PUIO01000025">
    <property type="protein sequence ID" value="PQP22960.1"/>
    <property type="molecule type" value="Genomic_DNA"/>
</dbReference>
<evidence type="ECO:0000313" key="4">
    <source>
        <dbReference type="EMBL" id="PQP22960.1"/>
    </source>
</evidence>
<proteinExistence type="predicted"/>
<reference evidence="5" key="6">
    <citation type="submission" date="2023-07" db="EMBL/GenBank/DDBJ databases">
        <title>Genomic analysis of Rhodococcus opacus VOC-14 with glycol ethers degradation activity.</title>
        <authorList>
            <person name="Narkevich D.A."/>
            <person name="Hlushen A.M."/>
            <person name="Akhremchuk A.E."/>
            <person name="Sikolenko M.A."/>
            <person name="Valentovich L.N."/>
        </authorList>
    </citation>
    <scope>NUCLEOTIDE SEQUENCE</scope>
    <source>
        <strain evidence="5">VOC-14</strain>
    </source>
</reference>
<dbReference type="Proteomes" id="UP001066327">
    <property type="component" value="Unassembled WGS sequence"/>
</dbReference>
<dbReference type="Pfam" id="PF11021">
    <property type="entry name" value="DUF2613"/>
    <property type="match status" value="1"/>
</dbReference>
<dbReference type="EMBL" id="JAPWIS010000008">
    <property type="protein sequence ID" value="MCZ4585505.1"/>
    <property type="molecule type" value="Genomic_DNA"/>
</dbReference>
<evidence type="ECO:0000313" key="2">
    <source>
        <dbReference type="EMBL" id="ANS26183.1"/>
    </source>
</evidence>
<reference evidence="3" key="5">
    <citation type="submission" date="2022-12" db="EMBL/GenBank/DDBJ databases">
        <authorList>
            <person name="Krivoruchko A.V."/>
            <person name="Elkin A."/>
        </authorList>
    </citation>
    <scope>NUCLEOTIDE SEQUENCE</scope>
    <source>
        <strain evidence="3">IEGM 249</strain>
    </source>
</reference>
<gene>
    <name evidence="4" type="ORF">C5613_21075</name>
    <name evidence="3" type="ORF">O4328_17650</name>
    <name evidence="5" type="ORF">Q5707_07685</name>
    <name evidence="2" type="ORF">R1CP_07310</name>
</gene>
<reference evidence="2 6" key="1">
    <citation type="submission" date="2014-07" db="EMBL/GenBank/DDBJ databases">
        <authorList>
            <person name="Zhang J.E."/>
            <person name="Yang H."/>
            <person name="Guo J."/>
            <person name="Deng Z."/>
            <person name="Luo H."/>
            <person name="Luo M."/>
            <person name="Zhao B."/>
        </authorList>
    </citation>
    <scope>NUCLEOTIDE SEQUENCE [LARGE SCALE GENOMIC DNA]</scope>
    <source>
        <strain evidence="2 6">1CP</strain>
    </source>
</reference>
<evidence type="ECO:0000313" key="8">
    <source>
        <dbReference type="Proteomes" id="UP001066327"/>
    </source>
</evidence>
<evidence type="ECO:0000313" key="3">
    <source>
        <dbReference type="EMBL" id="MCZ4585505.1"/>
    </source>
</evidence>